<evidence type="ECO:0000313" key="3">
    <source>
        <dbReference type="Proteomes" id="UP000249497"/>
    </source>
</evidence>
<keyword evidence="3" id="KW-1185">Reference proteome</keyword>
<evidence type="ECO:0000259" key="1">
    <source>
        <dbReference type="Pfam" id="PF09994"/>
    </source>
</evidence>
<name>A0A8T8XCZ0_ASPJA</name>
<dbReference type="Pfam" id="PF09994">
    <property type="entry name" value="T6SS_Tle1-like_cat"/>
    <property type="match status" value="1"/>
</dbReference>
<sequence>MEMKEEPTTARSQIVLCFDGTGNTFRADGTETNILRICRMLQRGDDQLVYYQPGIGTTITPSSLAATRLQKTLTKGKSKTLSQALGQTFDQHVLGGYRFLMRHYRSATDIYILGFSRGAYTALFLAEMLDAAGLLGPDNEEMIPLVWAAFSRLKLTRYQTAESQEKAGAYLRHCRETLCRPVRPVRFLGLFDTVNSVAEFEVVNEGRSNARVVRHAVSVDERRVKFQPVLLGVYGRGGRGRRVDRVLSGLGDGDGDGDGGGDAQDFEEVWFPGNHADIGGGFQRGPQERTQLSHVPLVWMVQEAQRAGLRLDRGKMRELGVLEEEEELGEESSRFEAALVESCTQGLLHSSLDTGDGVSRTTAWLWRFMEWIPIPRAAMQNDGRWALVHWPPHRGAPRDTPLDAKFHGATIRRMKADPVYRPGNVIVGGRGRNCRHAPRGFGIGEWDACSGGGSLAREIYMRRLPEQS</sequence>
<dbReference type="AlphaFoldDB" id="A0A8T8XCZ0"/>
<dbReference type="RefSeq" id="XP_025531879.1">
    <property type="nucleotide sequence ID" value="XM_025673316.1"/>
</dbReference>
<feature type="domain" description="T6SS Phospholipase effector Tle1-like catalytic" evidence="1">
    <location>
        <begin position="13"/>
        <end position="303"/>
    </location>
</feature>
<proteinExistence type="predicted"/>
<gene>
    <name evidence="2" type="ORF">BO86DRAFT_395431</name>
</gene>
<dbReference type="GeneID" id="37177008"/>
<organism evidence="2 3">
    <name type="scientific">Aspergillus japonicus CBS 114.51</name>
    <dbReference type="NCBI Taxonomy" id="1448312"/>
    <lineage>
        <taxon>Eukaryota</taxon>
        <taxon>Fungi</taxon>
        <taxon>Dikarya</taxon>
        <taxon>Ascomycota</taxon>
        <taxon>Pezizomycotina</taxon>
        <taxon>Eurotiomycetes</taxon>
        <taxon>Eurotiomycetidae</taxon>
        <taxon>Eurotiales</taxon>
        <taxon>Aspergillaceae</taxon>
        <taxon>Aspergillus</taxon>
        <taxon>Aspergillus subgen. Circumdati</taxon>
    </lineage>
</organism>
<reference evidence="2 3" key="1">
    <citation type="submission" date="2018-02" db="EMBL/GenBank/DDBJ databases">
        <title>The genomes of Aspergillus section Nigri reveals drivers in fungal speciation.</title>
        <authorList>
            <consortium name="DOE Joint Genome Institute"/>
            <person name="Vesth T.C."/>
            <person name="Nybo J."/>
            <person name="Theobald S."/>
            <person name="Brandl J."/>
            <person name="Frisvad J.C."/>
            <person name="Nielsen K.F."/>
            <person name="Lyhne E.K."/>
            <person name="Kogle M.E."/>
            <person name="Kuo A."/>
            <person name="Riley R."/>
            <person name="Clum A."/>
            <person name="Nolan M."/>
            <person name="Lipzen A."/>
            <person name="Salamov A."/>
            <person name="Henrissat B."/>
            <person name="Wiebenga A."/>
            <person name="De vries R.P."/>
            <person name="Grigoriev I.V."/>
            <person name="Mortensen U.H."/>
            <person name="Andersen M.R."/>
            <person name="Baker S.E."/>
        </authorList>
    </citation>
    <scope>NUCLEOTIDE SEQUENCE [LARGE SCALE GENOMIC DNA]</scope>
    <source>
        <strain evidence="2 3">CBS 114.51</strain>
    </source>
</reference>
<dbReference type="OrthoDB" id="3162439at2759"/>
<dbReference type="Proteomes" id="UP000249497">
    <property type="component" value="Unassembled WGS sequence"/>
</dbReference>
<accession>A0A8T8XCZ0</accession>
<dbReference type="PANTHER" id="PTHR33840">
    <property type="match status" value="1"/>
</dbReference>
<protein>
    <recommendedName>
        <fullName evidence="1">T6SS Phospholipase effector Tle1-like catalytic domain-containing protein</fullName>
    </recommendedName>
</protein>
<evidence type="ECO:0000313" key="2">
    <source>
        <dbReference type="EMBL" id="RAH85985.1"/>
    </source>
</evidence>
<dbReference type="PANTHER" id="PTHR33840:SF2">
    <property type="entry name" value="TLE1 PHOSPHOLIPASE DOMAIN-CONTAINING PROTEIN"/>
    <property type="match status" value="1"/>
</dbReference>
<dbReference type="EMBL" id="KZ824773">
    <property type="protein sequence ID" value="RAH85985.1"/>
    <property type="molecule type" value="Genomic_DNA"/>
</dbReference>
<dbReference type="InterPro" id="IPR018712">
    <property type="entry name" value="Tle1-like_cat"/>
</dbReference>